<name>A0A3N4E5E4_9GAMM</name>
<dbReference type="Proteomes" id="UP000273778">
    <property type="component" value="Chromosome"/>
</dbReference>
<evidence type="ECO:0000313" key="3">
    <source>
        <dbReference type="Proteomes" id="UP000273778"/>
    </source>
</evidence>
<proteinExistence type="predicted"/>
<evidence type="ECO:0000313" key="2">
    <source>
        <dbReference type="EMBL" id="RPA32127.1"/>
    </source>
</evidence>
<dbReference type="RefSeq" id="WP_124012718.1">
    <property type="nucleotide sequence ID" value="NZ_CP034073.1"/>
</dbReference>
<evidence type="ECO:0000313" key="1">
    <source>
        <dbReference type="EMBL" id="AZG34034.1"/>
    </source>
</evidence>
<evidence type="ECO:0000313" key="4">
    <source>
        <dbReference type="Proteomes" id="UP000278855"/>
    </source>
</evidence>
<gene>
    <name evidence="2" type="ORF">EGC77_09780</name>
    <name evidence="1" type="ORF">EGC80_03185</name>
</gene>
<accession>A0A3N4E5E4</accession>
<dbReference type="AlphaFoldDB" id="A0A3N4E5E4"/>
<protein>
    <submittedName>
        <fullName evidence="2">Uncharacterized protein</fullName>
    </submittedName>
</protein>
<sequence length="149" mass="15806">MTLLALVGQGLLTNDSFMVPMAHAKMAQQTAPSDRHAHDDLAQQSMSVKTDLATNTTAAMPQQATKNCHDNMVNDVNDPISASAPQTSCCDGSGFCSLDCHHCLTISLVANLIDIQLPMASTSIHSTSITMVVNRVSIAFPPAFRPPIA</sequence>
<dbReference type="Proteomes" id="UP000278855">
    <property type="component" value="Unassembled WGS sequence"/>
</dbReference>
<keyword evidence="3" id="KW-1185">Reference proteome</keyword>
<dbReference type="KEGG" id="spsr:EGC80_03185"/>
<reference evidence="4" key="2">
    <citation type="submission" date="2018-11" db="EMBL/GenBank/DDBJ databases">
        <title>Shewanella sp. R106.</title>
        <authorList>
            <person name="Hwang Y.J."/>
            <person name="Hwang C.Y."/>
        </authorList>
    </citation>
    <scope>NUCLEOTIDE SEQUENCE [LARGE SCALE GENOMIC DNA]</scope>
    <source>
        <strain evidence="4">R106</strain>
    </source>
</reference>
<organism evidence="2 4">
    <name type="scientific">Shewanella psychromarinicola</name>
    <dbReference type="NCBI Taxonomy" id="2487742"/>
    <lineage>
        <taxon>Bacteria</taxon>
        <taxon>Pseudomonadati</taxon>
        <taxon>Pseudomonadota</taxon>
        <taxon>Gammaproteobacteria</taxon>
        <taxon>Alteromonadales</taxon>
        <taxon>Shewanellaceae</taxon>
        <taxon>Shewanella</taxon>
    </lineage>
</organism>
<reference evidence="2" key="3">
    <citation type="submission" date="2018-11" db="EMBL/GenBank/DDBJ databases">
        <authorList>
            <person name="Hwang Y.J."/>
            <person name="Hwang C.Y."/>
        </authorList>
    </citation>
    <scope>NUCLEOTIDE SEQUENCE</scope>
    <source>
        <strain evidence="2">R106</strain>
    </source>
</reference>
<dbReference type="OrthoDB" id="6264503at2"/>
<dbReference type="EMBL" id="CP034073">
    <property type="protein sequence ID" value="AZG34034.1"/>
    <property type="molecule type" value="Genomic_DNA"/>
</dbReference>
<reference evidence="1 3" key="1">
    <citation type="submission" date="2018-11" db="EMBL/GenBank/DDBJ databases">
        <title>Shewanella sp. M2.</title>
        <authorList>
            <person name="Hwang Y.J."/>
            <person name="Hwang C.Y."/>
        </authorList>
    </citation>
    <scope>NUCLEOTIDE SEQUENCE [LARGE SCALE GENOMIC DNA]</scope>
    <source>
        <strain evidence="1 3">M2</strain>
    </source>
</reference>
<dbReference type="EMBL" id="RKKB01000003">
    <property type="protein sequence ID" value="RPA32127.1"/>
    <property type="molecule type" value="Genomic_DNA"/>
</dbReference>